<accession>A0A1Q8ZJY0</accession>
<name>A0A1Q8ZJY0_SYMMI</name>
<proteinExistence type="predicted"/>
<keyword evidence="2" id="KW-1185">Reference proteome</keyword>
<feature type="non-terminal residue" evidence="1">
    <location>
        <position position="64"/>
    </location>
</feature>
<organism evidence="1 2">
    <name type="scientific">Symbiodinium microadriaticum</name>
    <name type="common">Dinoflagellate</name>
    <name type="synonym">Zooxanthella microadriatica</name>
    <dbReference type="NCBI Taxonomy" id="2951"/>
    <lineage>
        <taxon>Eukaryota</taxon>
        <taxon>Sar</taxon>
        <taxon>Alveolata</taxon>
        <taxon>Dinophyceae</taxon>
        <taxon>Suessiales</taxon>
        <taxon>Symbiodiniaceae</taxon>
        <taxon>Symbiodinium</taxon>
    </lineage>
</organism>
<feature type="non-terminal residue" evidence="1">
    <location>
        <position position="1"/>
    </location>
</feature>
<comment type="caution">
    <text evidence="1">The sequence shown here is derived from an EMBL/GenBank/DDBJ whole genome shotgun (WGS) entry which is preliminary data.</text>
</comment>
<evidence type="ECO:0000313" key="2">
    <source>
        <dbReference type="Proteomes" id="UP000186817"/>
    </source>
</evidence>
<protein>
    <submittedName>
        <fullName evidence="1">Uncharacterized protein</fullName>
    </submittedName>
</protein>
<evidence type="ECO:0000313" key="1">
    <source>
        <dbReference type="EMBL" id="OLP20499.1"/>
    </source>
</evidence>
<dbReference type="Proteomes" id="UP000186817">
    <property type="component" value="Unassembled WGS sequence"/>
</dbReference>
<reference evidence="1 2" key="1">
    <citation type="submission" date="2016-02" db="EMBL/GenBank/DDBJ databases">
        <title>Genome analysis of coral dinoflagellate symbionts highlights evolutionary adaptations to a symbiotic lifestyle.</title>
        <authorList>
            <person name="Aranda M."/>
            <person name="Li Y."/>
            <person name="Liew Y.J."/>
            <person name="Baumgarten S."/>
            <person name="Simakov O."/>
            <person name="Wilson M."/>
            <person name="Piel J."/>
            <person name="Ashoor H."/>
            <person name="Bougouffa S."/>
            <person name="Bajic V.B."/>
            <person name="Ryu T."/>
            <person name="Ravasi T."/>
            <person name="Bayer T."/>
            <person name="Micklem G."/>
            <person name="Kim H."/>
            <person name="Bhak J."/>
            <person name="Lajeunesse T.C."/>
            <person name="Voolstra C.R."/>
        </authorList>
    </citation>
    <scope>NUCLEOTIDE SEQUENCE [LARGE SCALE GENOMIC DNA]</scope>
    <source>
        <strain evidence="1 2">CCMP2467</strain>
    </source>
</reference>
<dbReference type="EMBL" id="LSRX01009675">
    <property type="protein sequence ID" value="OLP20499.1"/>
    <property type="molecule type" value="Genomic_DNA"/>
</dbReference>
<gene>
    <name evidence="1" type="ORF">AK812_SmicGene49043</name>
</gene>
<sequence>DQLEHAFRAEYDHLEARANAAASAAWVEELRRWGRELEYWRSRSQQLLSQALRAQLPTVGCLLK</sequence>
<dbReference type="AlphaFoldDB" id="A0A1Q8ZJY0"/>